<feature type="non-terminal residue" evidence="2">
    <location>
        <position position="1"/>
    </location>
</feature>
<dbReference type="STRING" id="104452.A0A0L7LQZ6"/>
<organism evidence="2 3">
    <name type="scientific">Operophtera brumata</name>
    <name type="common">Winter moth</name>
    <name type="synonym">Phalaena brumata</name>
    <dbReference type="NCBI Taxonomy" id="104452"/>
    <lineage>
        <taxon>Eukaryota</taxon>
        <taxon>Metazoa</taxon>
        <taxon>Ecdysozoa</taxon>
        <taxon>Arthropoda</taxon>
        <taxon>Hexapoda</taxon>
        <taxon>Insecta</taxon>
        <taxon>Pterygota</taxon>
        <taxon>Neoptera</taxon>
        <taxon>Endopterygota</taxon>
        <taxon>Lepidoptera</taxon>
        <taxon>Glossata</taxon>
        <taxon>Ditrysia</taxon>
        <taxon>Geometroidea</taxon>
        <taxon>Geometridae</taxon>
        <taxon>Larentiinae</taxon>
        <taxon>Operophtera</taxon>
    </lineage>
</organism>
<keyword evidence="3" id="KW-1185">Reference proteome</keyword>
<gene>
    <name evidence="2" type="ORF">OBRU01_00629</name>
</gene>
<feature type="non-terminal residue" evidence="2">
    <location>
        <position position="159"/>
    </location>
</feature>
<comment type="caution">
    <text evidence="2">The sequence shown here is derived from an EMBL/GenBank/DDBJ whole genome shotgun (WGS) entry which is preliminary data.</text>
</comment>
<feature type="region of interest" description="Disordered" evidence="1">
    <location>
        <begin position="34"/>
        <end position="71"/>
    </location>
</feature>
<evidence type="ECO:0000313" key="2">
    <source>
        <dbReference type="EMBL" id="KOB77855.1"/>
    </source>
</evidence>
<dbReference type="EMBL" id="JTDY01000294">
    <property type="protein sequence ID" value="KOB77855.1"/>
    <property type="molecule type" value="Genomic_DNA"/>
</dbReference>
<dbReference type="Proteomes" id="UP000037510">
    <property type="component" value="Unassembled WGS sequence"/>
</dbReference>
<feature type="compositionally biased region" description="Basic and acidic residues" evidence="1">
    <location>
        <begin position="48"/>
        <end position="61"/>
    </location>
</feature>
<evidence type="ECO:0000256" key="1">
    <source>
        <dbReference type="SAM" id="MobiDB-lite"/>
    </source>
</evidence>
<proteinExistence type="predicted"/>
<sequence length="159" mass="17681">EECQELLSEGSPLGRNHIVAVGCYSEVIPDTKTESPRAVLPGLPPHSDVQEHEGHLVDDSGRGSGALNSAPSFNSKQAKAIYSIANQLVRLVGSTSNLRPVLEALYHRMLLYPPISHRVEPLRSARELLQNPKRLCQLVLMKRTDHHERHSDDMAIIRL</sequence>
<evidence type="ECO:0000313" key="3">
    <source>
        <dbReference type="Proteomes" id="UP000037510"/>
    </source>
</evidence>
<protein>
    <submittedName>
        <fullName evidence="2">Brefeldin A-inhibited guanine nucleotide-exchange protein 3</fullName>
    </submittedName>
</protein>
<dbReference type="AlphaFoldDB" id="A0A0L7LQZ6"/>
<name>A0A0L7LQZ6_OPEBR</name>
<reference evidence="2 3" key="1">
    <citation type="journal article" date="2015" name="Genome Biol. Evol.">
        <title>The genome of winter moth (Operophtera brumata) provides a genomic perspective on sexual dimorphism and phenology.</title>
        <authorList>
            <person name="Derks M.F."/>
            <person name="Smit S."/>
            <person name="Salis L."/>
            <person name="Schijlen E."/>
            <person name="Bossers A."/>
            <person name="Mateman C."/>
            <person name="Pijl A.S."/>
            <person name="de Ridder D."/>
            <person name="Groenen M.A."/>
            <person name="Visser M.E."/>
            <person name="Megens H.J."/>
        </authorList>
    </citation>
    <scope>NUCLEOTIDE SEQUENCE [LARGE SCALE GENOMIC DNA]</scope>
    <source>
        <strain evidence="2">WM2013NL</strain>
        <tissue evidence="2">Head and thorax</tissue>
    </source>
</reference>
<accession>A0A0L7LQZ6</accession>